<dbReference type="GO" id="GO:0022627">
    <property type="term" value="C:cytosolic small ribosomal subunit"/>
    <property type="evidence" value="ECO:0007669"/>
    <property type="project" value="TreeGrafter"/>
</dbReference>
<comment type="function">
    <text evidence="2">Required for dimerization of active 70S ribosomes into 100S ribosomes in stationary phase; 100S ribosomes are translationally inactive and sometimes present during exponential growth.</text>
</comment>
<dbReference type="HAMAP" id="MF_00839">
    <property type="entry name" value="HPF"/>
    <property type="match status" value="1"/>
</dbReference>
<sequence length="175" mass="20536">MKIVINSKNYNASEKLKETIEKKFAKLDKYFSNEITANVMTLREKGKYKVEATINTKGTIFRAEVLAEDPYEGVDKVVDKLSRQMSKFKTKLQRKYKDHKDFAFAELPEIEDEQEEIHVVRKKRFDLVPMTVDEAVVQMELLEHNFFVFLNMETDSVGVVYKRNDDDYGLLETAY</sequence>
<dbReference type="SUPFAM" id="SSF69754">
    <property type="entry name" value="Ribosome binding protein Y (YfiA homologue)"/>
    <property type="match status" value="1"/>
</dbReference>
<dbReference type="Gene3D" id="3.30.505.50">
    <property type="entry name" value="Sigma 54 modulation/S30EA ribosomal protein, C-terminal domain"/>
    <property type="match status" value="1"/>
</dbReference>
<dbReference type="RefSeq" id="WP_187302914.1">
    <property type="nucleotide sequence ID" value="NZ_JACRYT010000007.1"/>
</dbReference>
<dbReference type="InterPro" id="IPR032528">
    <property type="entry name" value="Ribosom_S30AE_C"/>
</dbReference>
<dbReference type="PANTHER" id="PTHR33231">
    <property type="entry name" value="30S RIBOSOMAL PROTEIN"/>
    <property type="match status" value="1"/>
</dbReference>
<evidence type="ECO:0000313" key="4">
    <source>
        <dbReference type="EMBL" id="MBC6679808.1"/>
    </source>
</evidence>
<dbReference type="Pfam" id="PF02482">
    <property type="entry name" value="Ribosomal_S30AE"/>
    <property type="match status" value="1"/>
</dbReference>
<dbReference type="InterPro" id="IPR036567">
    <property type="entry name" value="RHF-like"/>
</dbReference>
<name>A0A923NPL6_9FIRM</name>
<dbReference type="PANTHER" id="PTHR33231:SF1">
    <property type="entry name" value="30S RIBOSOMAL PROTEIN"/>
    <property type="match status" value="1"/>
</dbReference>
<keyword evidence="1 2" id="KW-0810">Translation regulation</keyword>
<dbReference type="GO" id="GO:0045900">
    <property type="term" value="P:negative regulation of translational elongation"/>
    <property type="evidence" value="ECO:0007669"/>
    <property type="project" value="TreeGrafter"/>
</dbReference>
<dbReference type="InterPro" id="IPR050574">
    <property type="entry name" value="HPF/YfiA_ribosome-assoc"/>
</dbReference>
<accession>A0A923NPL6</accession>
<keyword evidence="5" id="KW-1185">Reference proteome</keyword>
<dbReference type="AlphaFoldDB" id="A0A923NPL6"/>
<comment type="caution">
    <text evidence="4">The sequence shown here is derived from an EMBL/GenBank/DDBJ whole genome shotgun (WGS) entry which is preliminary data.</text>
</comment>
<evidence type="ECO:0000256" key="2">
    <source>
        <dbReference type="HAMAP-Rule" id="MF_00839"/>
    </source>
</evidence>
<evidence type="ECO:0000313" key="5">
    <source>
        <dbReference type="Proteomes" id="UP000602647"/>
    </source>
</evidence>
<comment type="similarity">
    <text evidence="2">Belongs to the HPF/YfiA ribosome-associated protein family. Long HPF subfamily.</text>
</comment>
<dbReference type="Pfam" id="PF16321">
    <property type="entry name" value="Ribosom_S30AE_C"/>
    <property type="match status" value="1"/>
</dbReference>
<proteinExistence type="inferred from homology"/>
<reference evidence="4" key="1">
    <citation type="submission" date="2020-08" db="EMBL/GenBank/DDBJ databases">
        <title>Genome public.</title>
        <authorList>
            <person name="Liu C."/>
            <person name="Sun Q."/>
        </authorList>
    </citation>
    <scope>NUCLEOTIDE SEQUENCE</scope>
    <source>
        <strain evidence="4">BX12</strain>
    </source>
</reference>
<dbReference type="InterPro" id="IPR003489">
    <property type="entry name" value="RHF/RaiA"/>
</dbReference>
<dbReference type="NCBIfam" id="TIGR00741">
    <property type="entry name" value="yfiA"/>
    <property type="match status" value="1"/>
</dbReference>
<gene>
    <name evidence="4" type="primary">raiA</name>
    <name evidence="2" type="synonym">hpf</name>
    <name evidence="4" type="ORF">H9L42_08200</name>
</gene>
<dbReference type="Gene3D" id="3.30.160.100">
    <property type="entry name" value="Ribosome hibernation promotion factor-like"/>
    <property type="match status" value="1"/>
</dbReference>
<dbReference type="EMBL" id="JACRYT010000007">
    <property type="protein sequence ID" value="MBC6679808.1"/>
    <property type="molecule type" value="Genomic_DNA"/>
</dbReference>
<dbReference type="InterPro" id="IPR034694">
    <property type="entry name" value="HPF_long/plastid"/>
</dbReference>
<evidence type="ECO:0000259" key="3">
    <source>
        <dbReference type="Pfam" id="PF16321"/>
    </source>
</evidence>
<evidence type="ECO:0000256" key="1">
    <source>
        <dbReference type="ARBA" id="ARBA00022845"/>
    </source>
</evidence>
<comment type="subcellular location">
    <subcellularLocation>
        <location evidence="2">Cytoplasm</location>
    </subcellularLocation>
</comment>
<dbReference type="Proteomes" id="UP000602647">
    <property type="component" value="Unassembled WGS sequence"/>
</dbReference>
<keyword evidence="2" id="KW-0963">Cytoplasm</keyword>
<organism evidence="4 5">
    <name type="scientific">Zhenpiania hominis</name>
    <dbReference type="NCBI Taxonomy" id="2763644"/>
    <lineage>
        <taxon>Bacteria</taxon>
        <taxon>Bacillati</taxon>
        <taxon>Bacillota</taxon>
        <taxon>Clostridia</taxon>
        <taxon>Peptostreptococcales</taxon>
        <taxon>Anaerovoracaceae</taxon>
        <taxon>Zhenpiania</taxon>
    </lineage>
</organism>
<dbReference type="InterPro" id="IPR038416">
    <property type="entry name" value="Ribosom_S30AE_C_sf"/>
</dbReference>
<dbReference type="GO" id="GO:0043024">
    <property type="term" value="F:ribosomal small subunit binding"/>
    <property type="evidence" value="ECO:0007669"/>
    <property type="project" value="TreeGrafter"/>
</dbReference>
<protein>
    <recommendedName>
        <fullName evidence="2">Ribosome hibernation promoting factor</fullName>
        <shortName evidence="2">HPF</shortName>
    </recommendedName>
</protein>
<comment type="subunit">
    <text evidence="2">Interacts with 100S ribosomes.</text>
</comment>
<feature type="domain" description="Sigma 54 modulation/S30EA ribosomal protein C-terminal" evidence="3">
    <location>
        <begin position="115"/>
        <end position="170"/>
    </location>
</feature>